<reference evidence="1 2" key="1">
    <citation type="submission" date="2016-10" db="EMBL/GenBank/DDBJ databases">
        <title>Draft genome sequence of Methylobacterium extorquens CP3, a seed endophyte of Crotalaria pumila with plant growth-promoting and metal tolerance properties.</title>
        <authorList>
            <person name="Sanchez-Lopez A.S."/>
            <person name="Van Hamme J.D."/>
            <person name="Thijs S."/>
            <person name="Mcammond B.M."/>
            <person name="Stevens V."/>
            <person name="Gonzalez-Chavez M.D.C."/>
            <person name="Vangronsveld J."/>
        </authorList>
    </citation>
    <scope>NUCLEOTIDE SEQUENCE [LARGE SCALE GENOMIC DNA]</scope>
    <source>
        <strain evidence="1 2">CP3</strain>
    </source>
</reference>
<protein>
    <submittedName>
        <fullName evidence="1">Uncharacterized protein</fullName>
    </submittedName>
</protein>
<dbReference type="Proteomes" id="UP000180215">
    <property type="component" value="Unassembled WGS sequence"/>
</dbReference>
<gene>
    <name evidence="1" type="ORF">BK022_19080</name>
</gene>
<proteinExistence type="predicted"/>
<organism evidence="1 2">
    <name type="scientific">Methylorubrum extorquens</name>
    <name type="common">Methylobacterium dichloromethanicum</name>
    <name type="synonym">Methylobacterium extorquens</name>
    <dbReference type="NCBI Taxonomy" id="408"/>
    <lineage>
        <taxon>Bacteria</taxon>
        <taxon>Pseudomonadati</taxon>
        <taxon>Pseudomonadota</taxon>
        <taxon>Alphaproteobacteria</taxon>
        <taxon>Hyphomicrobiales</taxon>
        <taxon>Methylobacteriaceae</taxon>
        <taxon>Methylorubrum</taxon>
    </lineage>
</organism>
<evidence type="ECO:0000313" key="2">
    <source>
        <dbReference type="Proteomes" id="UP000180215"/>
    </source>
</evidence>
<dbReference type="AlphaFoldDB" id="A0A1S1P4C4"/>
<accession>A0A1S1P4C4</accession>
<dbReference type="EMBL" id="MNAO01000273">
    <property type="protein sequence ID" value="OHV15432.1"/>
    <property type="molecule type" value="Genomic_DNA"/>
</dbReference>
<comment type="caution">
    <text evidence="1">The sequence shown here is derived from an EMBL/GenBank/DDBJ whole genome shotgun (WGS) entry which is preliminary data.</text>
</comment>
<sequence>MRQAERLFRSLARGRYGPRPPMIGDPDAHAAIAKIWDVRRCLALIGGPIPGADDRPLLPVDRIVGACGRG</sequence>
<name>A0A1S1P4C4_METEX</name>
<evidence type="ECO:0000313" key="1">
    <source>
        <dbReference type="EMBL" id="OHV15432.1"/>
    </source>
</evidence>